<reference evidence="2 3" key="1">
    <citation type="submission" date="2015-11" db="EMBL/GenBank/DDBJ databases">
        <title>Genomic analysis of 38 Legionella species identifies large and diverse effector repertoires.</title>
        <authorList>
            <person name="Burstein D."/>
            <person name="Amaro F."/>
            <person name="Zusman T."/>
            <person name="Lifshitz Z."/>
            <person name="Cohen O."/>
            <person name="Gilbert J.A."/>
            <person name="Pupko T."/>
            <person name="Shuman H.A."/>
            <person name="Segal G."/>
        </authorList>
    </citation>
    <scope>NUCLEOTIDE SEQUENCE [LARGE SCALE GENOMIC DNA]</scope>
    <source>
        <strain evidence="2 3">ATCC 49504</strain>
    </source>
</reference>
<keyword evidence="3" id="KW-1185">Reference proteome</keyword>
<feature type="compositionally biased region" description="Basic and acidic residues" evidence="1">
    <location>
        <begin position="34"/>
        <end position="43"/>
    </location>
</feature>
<name>A0A0W0TLH1_9GAMM</name>
<organism evidence="2 3">
    <name type="scientific">Legionella geestiana</name>
    <dbReference type="NCBI Taxonomy" id="45065"/>
    <lineage>
        <taxon>Bacteria</taxon>
        <taxon>Pseudomonadati</taxon>
        <taxon>Pseudomonadota</taxon>
        <taxon>Gammaproteobacteria</taxon>
        <taxon>Legionellales</taxon>
        <taxon>Legionellaceae</taxon>
        <taxon>Legionella</taxon>
    </lineage>
</organism>
<feature type="region of interest" description="Disordered" evidence="1">
    <location>
        <begin position="34"/>
        <end position="77"/>
    </location>
</feature>
<proteinExistence type="predicted"/>
<gene>
    <name evidence="2" type="ORF">Lgee_2137</name>
</gene>
<comment type="caution">
    <text evidence="2">The sequence shown here is derived from an EMBL/GenBank/DDBJ whole genome shotgun (WGS) entry which is preliminary data.</text>
</comment>
<dbReference type="STRING" id="45065.Lgee_2137"/>
<sequence length="287" mass="32561">MKRFNHLFIPALHGFIVNHVGDVVIRQQAIGDAGKDAHRDNQRRQQRARYTGKKRQNTEGFHQEPCGAKPGETGNKDAKSHGGVIHFPTTLEQRLPFFLFVVLKKCLHVLAITYESRVFFLIFISRVVSCCKDLFCKPVFHVAQCALDKGFASLVGAVERLVRKGFKAFERTSIITEKQRGFLAVGRITLIKKCVLLLIQARQKLLAKIALEIVFLKEFFKTVSQILGKDFTLIDHGPDKTHHRKRQERKQRVHAAKAHETDNQGCAGNKTIAQQGGGQFFCFHCIF</sequence>
<dbReference type="PATRIC" id="fig|45065.4.peg.2319"/>
<evidence type="ECO:0000313" key="3">
    <source>
        <dbReference type="Proteomes" id="UP000054785"/>
    </source>
</evidence>
<protein>
    <submittedName>
        <fullName evidence="2">Uncharacterized protein</fullName>
    </submittedName>
</protein>
<accession>A0A0W0TLH1</accession>
<evidence type="ECO:0000313" key="2">
    <source>
        <dbReference type="EMBL" id="KTC96454.1"/>
    </source>
</evidence>
<dbReference type="AlphaFoldDB" id="A0A0W0TLH1"/>
<dbReference type="EMBL" id="LNYC01000074">
    <property type="protein sequence ID" value="KTC96454.1"/>
    <property type="molecule type" value="Genomic_DNA"/>
</dbReference>
<feature type="compositionally biased region" description="Basic residues" evidence="1">
    <location>
        <begin position="44"/>
        <end position="55"/>
    </location>
</feature>
<dbReference type="Proteomes" id="UP000054785">
    <property type="component" value="Unassembled WGS sequence"/>
</dbReference>
<evidence type="ECO:0000256" key="1">
    <source>
        <dbReference type="SAM" id="MobiDB-lite"/>
    </source>
</evidence>